<reference evidence="1 2" key="1">
    <citation type="submission" date="2018-10" db="EMBL/GenBank/DDBJ databases">
        <title>A high-quality apple genome assembly.</title>
        <authorList>
            <person name="Hu J."/>
        </authorList>
    </citation>
    <scope>NUCLEOTIDE SEQUENCE [LARGE SCALE GENOMIC DNA]</scope>
    <source>
        <strain evidence="2">cv. HFTH1</strain>
        <tissue evidence="1">Young leaf</tissue>
    </source>
</reference>
<dbReference type="GO" id="GO:0030174">
    <property type="term" value="P:regulation of DNA-templated DNA replication initiation"/>
    <property type="evidence" value="ECO:0007669"/>
    <property type="project" value="InterPro"/>
</dbReference>
<evidence type="ECO:0000313" key="2">
    <source>
        <dbReference type="Proteomes" id="UP000290289"/>
    </source>
</evidence>
<comment type="caution">
    <text evidence="1">The sequence shown here is derived from an EMBL/GenBank/DDBJ whole genome shotgun (WGS) entry which is preliminary data.</text>
</comment>
<evidence type="ECO:0000313" key="1">
    <source>
        <dbReference type="EMBL" id="RXH87881.1"/>
    </source>
</evidence>
<gene>
    <name evidence="1" type="ORF">DVH24_034781</name>
</gene>
<dbReference type="Gene3D" id="1.10.10.1420">
    <property type="entry name" value="DNA replication factor Cdt1, C-terminal WH domain"/>
    <property type="match status" value="1"/>
</dbReference>
<dbReference type="GO" id="GO:0005634">
    <property type="term" value="C:nucleus"/>
    <property type="evidence" value="ECO:0007669"/>
    <property type="project" value="TreeGrafter"/>
</dbReference>
<keyword evidence="2" id="KW-1185">Reference proteome</keyword>
<dbReference type="GO" id="GO:0003677">
    <property type="term" value="F:DNA binding"/>
    <property type="evidence" value="ECO:0007669"/>
    <property type="project" value="InterPro"/>
</dbReference>
<dbReference type="InterPro" id="IPR038090">
    <property type="entry name" value="Cdt1_C_WH_dom_sf"/>
</dbReference>
<dbReference type="Proteomes" id="UP000290289">
    <property type="component" value="Chromosome 10"/>
</dbReference>
<name>A0A498J353_MALDO</name>
<sequence length="123" mass="14130">MAMEEQIPIISHAKRDQQRISGLPKLVDMIHFVFQSFNYSAITKEELVHKLIWNNFEFTDTSTPSYKSKSFPLRFTKAPGEPNSVSIIFTDEVEEQLTLLLDLVPEWISEEKSESGGDLLLIQ</sequence>
<protein>
    <submittedName>
        <fullName evidence="1">Uncharacterized protein</fullName>
    </submittedName>
</protein>
<dbReference type="InterPro" id="IPR045173">
    <property type="entry name" value="Cdt1"/>
</dbReference>
<accession>A0A498J353</accession>
<dbReference type="PANTHER" id="PTHR28637">
    <property type="entry name" value="DNA REPLICATION FACTOR CDT1"/>
    <property type="match status" value="1"/>
</dbReference>
<dbReference type="GO" id="GO:0000278">
    <property type="term" value="P:mitotic cell cycle"/>
    <property type="evidence" value="ECO:0007669"/>
    <property type="project" value="TreeGrafter"/>
</dbReference>
<dbReference type="PANTHER" id="PTHR28637:SF1">
    <property type="entry name" value="DNA REPLICATION FACTOR CDT1"/>
    <property type="match status" value="1"/>
</dbReference>
<dbReference type="EMBL" id="RDQH01000336">
    <property type="protein sequence ID" value="RXH87881.1"/>
    <property type="molecule type" value="Genomic_DNA"/>
</dbReference>
<dbReference type="GO" id="GO:0071163">
    <property type="term" value="P:DNA replication preinitiation complex assembly"/>
    <property type="evidence" value="ECO:0007669"/>
    <property type="project" value="InterPro"/>
</dbReference>
<proteinExistence type="predicted"/>
<dbReference type="AlphaFoldDB" id="A0A498J353"/>
<dbReference type="STRING" id="3750.A0A498J353"/>
<dbReference type="GO" id="GO:0000076">
    <property type="term" value="P:DNA replication checkpoint signaling"/>
    <property type="evidence" value="ECO:0007669"/>
    <property type="project" value="TreeGrafter"/>
</dbReference>
<dbReference type="GO" id="GO:0070182">
    <property type="term" value="F:DNA polymerase binding"/>
    <property type="evidence" value="ECO:0007669"/>
    <property type="project" value="TreeGrafter"/>
</dbReference>
<organism evidence="1 2">
    <name type="scientific">Malus domestica</name>
    <name type="common">Apple</name>
    <name type="synonym">Pyrus malus</name>
    <dbReference type="NCBI Taxonomy" id="3750"/>
    <lineage>
        <taxon>Eukaryota</taxon>
        <taxon>Viridiplantae</taxon>
        <taxon>Streptophyta</taxon>
        <taxon>Embryophyta</taxon>
        <taxon>Tracheophyta</taxon>
        <taxon>Spermatophyta</taxon>
        <taxon>Magnoliopsida</taxon>
        <taxon>eudicotyledons</taxon>
        <taxon>Gunneridae</taxon>
        <taxon>Pentapetalae</taxon>
        <taxon>rosids</taxon>
        <taxon>fabids</taxon>
        <taxon>Rosales</taxon>
        <taxon>Rosaceae</taxon>
        <taxon>Amygdaloideae</taxon>
        <taxon>Maleae</taxon>
        <taxon>Malus</taxon>
    </lineage>
</organism>